<name>A0A1H8HW21_9FIRM</name>
<sequence length="74" mass="8455">MANLEEKKVSLKIILNTGKIKNDKAVLETMTIKDINPTATDKDLYEIGNEIVKLQEFELVEMQKQENSSIESEE</sequence>
<dbReference type="EMBL" id="FODF01000006">
    <property type="protein sequence ID" value="SEN60241.1"/>
    <property type="molecule type" value="Genomic_DNA"/>
</dbReference>
<proteinExistence type="predicted"/>
<dbReference type="RefSeq" id="WP_180366739.1">
    <property type="nucleotide sequence ID" value="NZ_CAUWDX010000028.1"/>
</dbReference>
<organism evidence="2 3">
    <name type="scientific">Peptostreptococcus russellii</name>
    <dbReference type="NCBI Taxonomy" id="215200"/>
    <lineage>
        <taxon>Bacteria</taxon>
        <taxon>Bacillati</taxon>
        <taxon>Bacillota</taxon>
        <taxon>Clostridia</taxon>
        <taxon>Peptostreptococcales</taxon>
        <taxon>Peptostreptococcaceae</taxon>
        <taxon>Peptostreptococcus</taxon>
    </lineage>
</organism>
<keyword evidence="3" id="KW-1185">Reference proteome</keyword>
<dbReference type="AlphaFoldDB" id="A0A1H8HW21"/>
<protein>
    <recommendedName>
        <fullName evidence="1">DUF1659 domain-containing protein</fullName>
    </recommendedName>
</protein>
<feature type="domain" description="DUF1659" evidence="1">
    <location>
        <begin position="4"/>
        <end position="71"/>
    </location>
</feature>
<accession>A0A1H8HW21</accession>
<evidence type="ECO:0000313" key="3">
    <source>
        <dbReference type="Proteomes" id="UP000199512"/>
    </source>
</evidence>
<dbReference type="Proteomes" id="UP000199512">
    <property type="component" value="Unassembled WGS sequence"/>
</dbReference>
<dbReference type="Pfam" id="PF07872">
    <property type="entry name" value="DUF1659"/>
    <property type="match status" value="1"/>
</dbReference>
<reference evidence="2 3" key="1">
    <citation type="submission" date="2016-10" db="EMBL/GenBank/DDBJ databases">
        <authorList>
            <person name="de Groot N.N."/>
        </authorList>
    </citation>
    <scope>NUCLEOTIDE SEQUENCE [LARGE SCALE GENOMIC DNA]</scope>
    <source>
        <strain evidence="2 3">Calf135</strain>
    </source>
</reference>
<evidence type="ECO:0000259" key="1">
    <source>
        <dbReference type="Pfam" id="PF07872"/>
    </source>
</evidence>
<evidence type="ECO:0000313" key="2">
    <source>
        <dbReference type="EMBL" id="SEN60241.1"/>
    </source>
</evidence>
<gene>
    <name evidence="2" type="ORF">SAMN05216454_10699</name>
</gene>
<dbReference type="InterPro" id="IPR012454">
    <property type="entry name" value="DUF1659"/>
</dbReference>